<proteinExistence type="predicted"/>
<feature type="chain" id="PRO_5047486945" evidence="1">
    <location>
        <begin position="19"/>
        <end position="151"/>
    </location>
</feature>
<name>A0ABS3JMV8_9BACT</name>
<gene>
    <name evidence="3" type="ORF">J2I46_22395</name>
</gene>
<dbReference type="RefSeq" id="WP_207331291.1">
    <property type="nucleotide sequence ID" value="NZ_JAFMYW010000007.1"/>
</dbReference>
<dbReference type="Proteomes" id="UP000664628">
    <property type="component" value="Unassembled WGS sequence"/>
</dbReference>
<keyword evidence="1" id="KW-0732">Signal</keyword>
<organism evidence="3 4">
    <name type="scientific">Fibrella forsythiae</name>
    <dbReference type="NCBI Taxonomy" id="2817061"/>
    <lineage>
        <taxon>Bacteria</taxon>
        <taxon>Pseudomonadati</taxon>
        <taxon>Bacteroidota</taxon>
        <taxon>Cytophagia</taxon>
        <taxon>Cytophagales</taxon>
        <taxon>Spirosomataceae</taxon>
        <taxon>Fibrella</taxon>
    </lineage>
</organism>
<dbReference type="InterPro" id="IPR032710">
    <property type="entry name" value="NTF2-like_dom_sf"/>
</dbReference>
<protein>
    <submittedName>
        <fullName evidence="3">Nuclear transport factor 2 family protein</fullName>
    </submittedName>
</protein>
<evidence type="ECO:0000256" key="1">
    <source>
        <dbReference type="SAM" id="SignalP"/>
    </source>
</evidence>
<evidence type="ECO:0000313" key="4">
    <source>
        <dbReference type="Proteomes" id="UP000664628"/>
    </source>
</evidence>
<dbReference type="InterPro" id="IPR027843">
    <property type="entry name" value="DUF4440"/>
</dbReference>
<keyword evidence="4" id="KW-1185">Reference proteome</keyword>
<reference evidence="3 4" key="1">
    <citation type="submission" date="2021-03" db="EMBL/GenBank/DDBJ databases">
        <title>Fibrella sp. HMF5405 genome sequencing and assembly.</title>
        <authorList>
            <person name="Kang H."/>
            <person name="Kim H."/>
            <person name="Bae S."/>
            <person name="Joh K."/>
        </authorList>
    </citation>
    <scope>NUCLEOTIDE SEQUENCE [LARGE SCALE GENOMIC DNA]</scope>
    <source>
        <strain evidence="3 4">HMF5405</strain>
    </source>
</reference>
<comment type="caution">
    <text evidence="3">The sequence shown here is derived from an EMBL/GenBank/DDBJ whole genome shotgun (WGS) entry which is preliminary data.</text>
</comment>
<evidence type="ECO:0000313" key="3">
    <source>
        <dbReference type="EMBL" id="MBO0951350.1"/>
    </source>
</evidence>
<dbReference type="EMBL" id="JAFMYW010000007">
    <property type="protein sequence ID" value="MBO0951350.1"/>
    <property type="molecule type" value="Genomic_DNA"/>
</dbReference>
<evidence type="ECO:0000259" key="2">
    <source>
        <dbReference type="Pfam" id="PF14534"/>
    </source>
</evidence>
<dbReference type="Pfam" id="PF14534">
    <property type="entry name" value="DUF4440"/>
    <property type="match status" value="1"/>
</dbReference>
<dbReference type="SUPFAM" id="SSF54427">
    <property type="entry name" value="NTF2-like"/>
    <property type="match status" value="1"/>
</dbReference>
<dbReference type="Gene3D" id="3.10.450.50">
    <property type="match status" value="1"/>
</dbReference>
<feature type="domain" description="DUF4440" evidence="2">
    <location>
        <begin position="26"/>
        <end position="126"/>
    </location>
</feature>
<sequence>MYRLLLVFCLLTTTFCLAQSPQHKLLRSLDRQRFDALVQKDTLALGQLLANDLLYTHSSGAVETKREFIHSIAVGRWNYQSIDTDSVTVRFYGPVAILTGRARVTLLIADKPTPVTMMYTDVWHNTAKPKRRRTIAKWQLVSWAAARLPTT</sequence>
<feature type="signal peptide" evidence="1">
    <location>
        <begin position="1"/>
        <end position="18"/>
    </location>
</feature>
<accession>A0ABS3JMV8</accession>